<proteinExistence type="inferred from homology"/>
<dbReference type="Gene3D" id="3.40.50.620">
    <property type="entry name" value="HUPs"/>
    <property type="match status" value="1"/>
</dbReference>
<evidence type="ECO:0000313" key="4">
    <source>
        <dbReference type="Proteomes" id="UP000318380"/>
    </source>
</evidence>
<dbReference type="SUPFAM" id="SSF52402">
    <property type="entry name" value="Adenine nucleotide alpha hydrolases-like"/>
    <property type="match status" value="1"/>
</dbReference>
<feature type="domain" description="UspA" evidence="2">
    <location>
        <begin position="44"/>
        <end position="122"/>
    </location>
</feature>
<name>A0A561B6W3_9ACTN</name>
<dbReference type="Pfam" id="PF00582">
    <property type="entry name" value="Usp"/>
    <property type="match status" value="1"/>
</dbReference>
<dbReference type="OrthoDB" id="5419113at2"/>
<keyword evidence="4" id="KW-1185">Reference proteome</keyword>
<comment type="caution">
    <text evidence="3">The sequence shown here is derived from an EMBL/GenBank/DDBJ whole genome shotgun (WGS) entry which is preliminary data.</text>
</comment>
<dbReference type="Proteomes" id="UP000318380">
    <property type="component" value="Unassembled WGS sequence"/>
</dbReference>
<organism evidence="3 4">
    <name type="scientific">Kribbella amoyensis</name>
    <dbReference type="NCBI Taxonomy" id="996641"/>
    <lineage>
        <taxon>Bacteria</taxon>
        <taxon>Bacillati</taxon>
        <taxon>Actinomycetota</taxon>
        <taxon>Actinomycetes</taxon>
        <taxon>Propionibacteriales</taxon>
        <taxon>Kribbellaceae</taxon>
        <taxon>Kribbella</taxon>
    </lineage>
</organism>
<dbReference type="PRINTS" id="PR01438">
    <property type="entry name" value="UNVRSLSTRESS"/>
</dbReference>
<accession>A0A561B6W3</accession>
<evidence type="ECO:0000313" key="3">
    <source>
        <dbReference type="EMBL" id="TWD74725.1"/>
    </source>
</evidence>
<evidence type="ECO:0000259" key="2">
    <source>
        <dbReference type="Pfam" id="PF00582"/>
    </source>
</evidence>
<protein>
    <submittedName>
        <fullName evidence="3">Universal stress protein family protein</fullName>
    </submittedName>
</protein>
<dbReference type="InterPro" id="IPR006016">
    <property type="entry name" value="UspA"/>
</dbReference>
<dbReference type="RefSeq" id="WP_145813513.1">
    <property type="nucleotide sequence ID" value="NZ_VIVK01000002.1"/>
</dbReference>
<sequence>MTVVVGYLTQAEGRAALGHAILESTVRGDDLLVVAADPVASSPEFAADLALARASVGGRIVEVRTAASESEAGSELIDLSYDQHVALLVIGLRRRSPVGKLVLGSVPQQVLLDASCPVTAVKPPVTPA</sequence>
<dbReference type="AlphaFoldDB" id="A0A561B6W3"/>
<comment type="similarity">
    <text evidence="1">Belongs to the universal stress protein A family.</text>
</comment>
<evidence type="ECO:0000256" key="1">
    <source>
        <dbReference type="ARBA" id="ARBA00008791"/>
    </source>
</evidence>
<gene>
    <name evidence="3" type="ORF">FB561_6156</name>
</gene>
<reference evidence="3 4" key="1">
    <citation type="submission" date="2019-06" db="EMBL/GenBank/DDBJ databases">
        <title>Sequencing the genomes of 1000 actinobacteria strains.</title>
        <authorList>
            <person name="Klenk H.-P."/>
        </authorList>
    </citation>
    <scope>NUCLEOTIDE SEQUENCE [LARGE SCALE GENOMIC DNA]</scope>
    <source>
        <strain evidence="3 4">DSM 24683</strain>
    </source>
</reference>
<dbReference type="EMBL" id="VIVK01000002">
    <property type="protein sequence ID" value="TWD74725.1"/>
    <property type="molecule type" value="Genomic_DNA"/>
</dbReference>
<dbReference type="InterPro" id="IPR014729">
    <property type="entry name" value="Rossmann-like_a/b/a_fold"/>
</dbReference>
<dbReference type="CDD" id="cd00293">
    <property type="entry name" value="USP-like"/>
    <property type="match status" value="1"/>
</dbReference>
<dbReference type="InterPro" id="IPR006015">
    <property type="entry name" value="Universal_stress_UspA"/>
</dbReference>